<accession>A0A3E0VW22</accession>
<dbReference type="EMBL" id="NBXB01000029">
    <property type="protein sequence ID" value="RFA13961.1"/>
    <property type="molecule type" value="Genomic_DNA"/>
</dbReference>
<name>A0A3E0VW22_9MICO</name>
<sequence>MPTGDARDLQSPQLHVSALTGIASAPTARSIRGHDVCDRSVDVHDRFGLPVSDVVSTWLHVGTSWAVRDLVAAGDAIVYAPRYPKAGDERPFTTIVELQKRLAAHRGRGKRRLLSALELVREGVESPMETHLRHLIRWSGLPEPSINVDISDDAGRFLGRADLYYPRYGIVVEYDGDHHRRSRAVYAADQQRIADLRDNGQVVVRVMIEGLRGETHRTVALVRKELLAAGWRPTPLPPVIHPPKPVGIRARYRQKTVDRR</sequence>
<dbReference type="InterPro" id="IPR011335">
    <property type="entry name" value="Restrct_endonuc-II-like"/>
</dbReference>
<organism evidence="1 2">
    <name type="scientific">Subtercola boreus</name>
    <dbReference type="NCBI Taxonomy" id="120213"/>
    <lineage>
        <taxon>Bacteria</taxon>
        <taxon>Bacillati</taxon>
        <taxon>Actinomycetota</taxon>
        <taxon>Actinomycetes</taxon>
        <taxon>Micrococcales</taxon>
        <taxon>Microbacteriaceae</taxon>
        <taxon>Subtercola</taxon>
    </lineage>
</organism>
<evidence type="ECO:0008006" key="3">
    <source>
        <dbReference type="Google" id="ProtNLM"/>
    </source>
</evidence>
<dbReference type="SUPFAM" id="SSF52980">
    <property type="entry name" value="Restriction endonuclease-like"/>
    <property type="match status" value="1"/>
</dbReference>
<protein>
    <recommendedName>
        <fullName evidence="3">DUF559 domain-containing protein</fullName>
    </recommendedName>
</protein>
<evidence type="ECO:0000313" key="1">
    <source>
        <dbReference type="EMBL" id="RFA13961.1"/>
    </source>
</evidence>
<reference evidence="1 2" key="1">
    <citation type="submission" date="2017-04" db="EMBL/GenBank/DDBJ databases">
        <title>Comparative genome analysis of Subtercola boreus.</title>
        <authorList>
            <person name="Cho Y.-J."/>
            <person name="Cho A."/>
            <person name="Kim O.-S."/>
            <person name="Lee J.-I."/>
        </authorList>
    </citation>
    <scope>NUCLEOTIDE SEQUENCE [LARGE SCALE GENOMIC DNA]</scope>
    <source>
        <strain evidence="1 2">P27479</strain>
    </source>
</reference>
<dbReference type="Proteomes" id="UP000256541">
    <property type="component" value="Unassembled WGS sequence"/>
</dbReference>
<comment type="caution">
    <text evidence="1">The sequence shown here is derived from an EMBL/GenBank/DDBJ whole genome shotgun (WGS) entry which is preliminary data.</text>
</comment>
<proteinExistence type="predicted"/>
<dbReference type="AlphaFoldDB" id="A0A3E0VW22"/>
<evidence type="ECO:0000313" key="2">
    <source>
        <dbReference type="Proteomes" id="UP000256541"/>
    </source>
</evidence>
<gene>
    <name evidence="1" type="ORF">B7R22_10025</name>
</gene>